<accession>A0AAE3YUJ3</accession>
<dbReference type="Proteomes" id="UP001183643">
    <property type="component" value="Unassembled WGS sequence"/>
</dbReference>
<evidence type="ECO:0000256" key="2">
    <source>
        <dbReference type="SAM" id="Phobius"/>
    </source>
</evidence>
<reference evidence="3" key="1">
    <citation type="submission" date="2023-07" db="EMBL/GenBank/DDBJ databases">
        <title>Sequencing the genomes of 1000 actinobacteria strains.</title>
        <authorList>
            <person name="Klenk H.-P."/>
        </authorList>
    </citation>
    <scope>NUCLEOTIDE SEQUENCE</scope>
    <source>
        <strain evidence="3">DSM 44707</strain>
    </source>
</reference>
<protein>
    <recommendedName>
        <fullName evidence="5">Cell division protein FtsB</fullName>
    </recommendedName>
</protein>
<feature type="compositionally biased region" description="Basic and acidic residues" evidence="1">
    <location>
        <begin position="1"/>
        <end position="10"/>
    </location>
</feature>
<gene>
    <name evidence="3" type="ORF">J2S41_004944</name>
</gene>
<feature type="compositionally biased region" description="Basic and acidic residues" evidence="1">
    <location>
        <begin position="117"/>
        <end position="169"/>
    </location>
</feature>
<feature type="region of interest" description="Disordered" evidence="1">
    <location>
        <begin position="1"/>
        <end position="212"/>
    </location>
</feature>
<proteinExistence type="predicted"/>
<dbReference type="RefSeq" id="WP_310370916.1">
    <property type="nucleotide sequence ID" value="NZ_JAVDYB010000001.1"/>
</dbReference>
<name>A0AAE3YUJ3_9ACTN</name>
<evidence type="ECO:0008006" key="5">
    <source>
        <dbReference type="Google" id="ProtNLM"/>
    </source>
</evidence>
<dbReference type="EMBL" id="JAVDYB010000001">
    <property type="protein sequence ID" value="MDR7278166.1"/>
    <property type="molecule type" value="Genomic_DNA"/>
</dbReference>
<evidence type="ECO:0000313" key="3">
    <source>
        <dbReference type="EMBL" id="MDR7278166.1"/>
    </source>
</evidence>
<organism evidence="3 4">
    <name type="scientific">Catenuloplanes atrovinosus</name>
    <dbReference type="NCBI Taxonomy" id="137266"/>
    <lineage>
        <taxon>Bacteria</taxon>
        <taxon>Bacillati</taxon>
        <taxon>Actinomycetota</taxon>
        <taxon>Actinomycetes</taxon>
        <taxon>Micromonosporales</taxon>
        <taxon>Micromonosporaceae</taxon>
        <taxon>Catenuloplanes</taxon>
    </lineage>
</organism>
<comment type="caution">
    <text evidence="3">The sequence shown here is derived from an EMBL/GenBank/DDBJ whole genome shotgun (WGS) entry which is preliminary data.</text>
</comment>
<evidence type="ECO:0000313" key="4">
    <source>
        <dbReference type="Proteomes" id="UP001183643"/>
    </source>
</evidence>
<keyword evidence="2" id="KW-0472">Membrane</keyword>
<evidence type="ECO:0000256" key="1">
    <source>
        <dbReference type="SAM" id="MobiDB-lite"/>
    </source>
</evidence>
<sequence length="359" mass="38892">MNVNKRDRGDIGAGRETVQRAPRSGGRTAAQWAPAEGSPRSGGQEAIVRGIGAGRRAERLNGARGRGAAAPSTTDLGAADQEGPQRVERLSSLERIERRRRAAETTPDSAGASTPDRPARRARDERPARPARAERDDRAGRRDDRARQRDERAGRDLRAERIERADRASVRGAGGSRTPDRADRDARREPRATAAEPVDLSAARGRRYGTEGSAALEPEEIHVLVEPAEPVHEEPPAPRLRVTPPRPVAVPRAPFIAGILVTVVAGVVGILLINTQTNQNAFRLDELQKQQAALDVQQQELEKQIEEYESPNYLIAHAKKLGLVKAEEPAFIRLPDGKVIGVPMPAGGEPAITSQESGR</sequence>
<feature type="compositionally biased region" description="Basic and acidic residues" evidence="1">
    <location>
        <begin position="178"/>
        <end position="191"/>
    </location>
</feature>
<keyword evidence="2" id="KW-0812">Transmembrane</keyword>
<feature type="compositionally biased region" description="Basic and acidic residues" evidence="1">
    <location>
        <begin position="83"/>
        <end position="97"/>
    </location>
</feature>
<feature type="transmembrane region" description="Helical" evidence="2">
    <location>
        <begin position="253"/>
        <end position="273"/>
    </location>
</feature>
<keyword evidence="4" id="KW-1185">Reference proteome</keyword>
<dbReference type="AlphaFoldDB" id="A0AAE3YUJ3"/>
<keyword evidence="2" id="KW-1133">Transmembrane helix</keyword>